<dbReference type="STRING" id="651661.SAMN05660293_03978"/>
<reference evidence="3" key="1">
    <citation type="submission" date="2017-02" db="EMBL/GenBank/DDBJ databases">
        <authorList>
            <person name="Varghese N."/>
            <person name="Submissions S."/>
        </authorList>
    </citation>
    <scope>NUCLEOTIDE SEQUENCE [LARGE SCALE GENOMIC DNA]</scope>
    <source>
        <strain evidence="3">DSM 22270</strain>
    </source>
</reference>
<keyword evidence="3" id="KW-1185">Reference proteome</keyword>
<feature type="compositionally biased region" description="Basic and acidic residues" evidence="1">
    <location>
        <begin position="19"/>
        <end position="30"/>
    </location>
</feature>
<dbReference type="RefSeq" id="WP_082216470.1">
    <property type="nucleotide sequence ID" value="NZ_FUZA01000005.1"/>
</dbReference>
<dbReference type="Proteomes" id="UP000190897">
    <property type="component" value="Unassembled WGS sequence"/>
</dbReference>
<dbReference type="AlphaFoldDB" id="A0A1T5GDZ4"/>
<name>A0A1T5GDZ4_9BACT</name>
<evidence type="ECO:0000313" key="3">
    <source>
        <dbReference type="Proteomes" id="UP000190897"/>
    </source>
</evidence>
<feature type="region of interest" description="Disordered" evidence="1">
    <location>
        <begin position="1"/>
        <end position="30"/>
    </location>
</feature>
<organism evidence="2 3">
    <name type="scientific">Dyadobacter psychrophilus</name>
    <dbReference type="NCBI Taxonomy" id="651661"/>
    <lineage>
        <taxon>Bacteria</taxon>
        <taxon>Pseudomonadati</taxon>
        <taxon>Bacteroidota</taxon>
        <taxon>Cytophagia</taxon>
        <taxon>Cytophagales</taxon>
        <taxon>Spirosomataceae</taxon>
        <taxon>Dyadobacter</taxon>
    </lineage>
</organism>
<gene>
    <name evidence="2" type="ORF">SAMN05660293_03978</name>
</gene>
<evidence type="ECO:0000256" key="1">
    <source>
        <dbReference type="SAM" id="MobiDB-lite"/>
    </source>
</evidence>
<dbReference type="OrthoDB" id="798979at2"/>
<accession>A0A1T5GDZ4</accession>
<proteinExistence type="predicted"/>
<sequence>MNRPFLSKEGKKKTAVSRPNKDQRELKAKSYKEKSDKQWLFDSLTRALKEVKLMEEGKLPEPDINDLFKD</sequence>
<evidence type="ECO:0000313" key="2">
    <source>
        <dbReference type="EMBL" id="SKC06629.1"/>
    </source>
</evidence>
<protein>
    <submittedName>
        <fullName evidence="2">Uncharacterized protein</fullName>
    </submittedName>
</protein>
<dbReference type="EMBL" id="FUZA01000005">
    <property type="protein sequence ID" value="SKC06629.1"/>
    <property type="molecule type" value="Genomic_DNA"/>
</dbReference>